<dbReference type="KEGG" id="nsh:GXM_06108"/>
<dbReference type="AlphaFoldDB" id="A0A5P8W7H6"/>
<evidence type="ECO:0000313" key="2">
    <source>
        <dbReference type="Proteomes" id="UP000326678"/>
    </source>
</evidence>
<proteinExistence type="predicted"/>
<dbReference type="EMBL" id="CP045226">
    <property type="protein sequence ID" value="QFS48614.1"/>
    <property type="molecule type" value="Genomic_DNA"/>
</dbReference>
<name>A0A5P8W7H6_9NOSO</name>
<evidence type="ECO:0000313" key="1">
    <source>
        <dbReference type="EMBL" id="QFS48614.1"/>
    </source>
</evidence>
<protein>
    <submittedName>
        <fullName evidence="1">Uncharacterized protein</fullName>
    </submittedName>
</protein>
<keyword evidence="2" id="KW-1185">Reference proteome</keyword>
<accession>A0A5P8W7H6</accession>
<reference evidence="1 2" key="1">
    <citation type="submission" date="2019-10" db="EMBL/GenBank/DDBJ databases">
        <title>Genomic and transcriptomic insights into the perfect genentic adaptation of a filamentous nitrogen-fixing cyanobacterium to rice fields.</title>
        <authorList>
            <person name="Chen Z."/>
        </authorList>
    </citation>
    <scope>NUCLEOTIDE SEQUENCE [LARGE SCALE GENOMIC DNA]</scope>
    <source>
        <strain evidence="1">CCNUC1</strain>
    </source>
</reference>
<gene>
    <name evidence="1" type="ORF">GXM_06108</name>
</gene>
<sequence length="39" mass="4708">MRFKRFRGAKEIAEERRGLLCVPLRLKISTNWKITRGIY</sequence>
<organism evidence="1 2">
    <name type="scientific">Nostoc sphaeroides CCNUC1</name>
    <dbReference type="NCBI Taxonomy" id="2653204"/>
    <lineage>
        <taxon>Bacteria</taxon>
        <taxon>Bacillati</taxon>
        <taxon>Cyanobacteriota</taxon>
        <taxon>Cyanophyceae</taxon>
        <taxon>Nostocales</taxon>
        <taxon>Nostocaceae</taxon>
        <taxon>Nostoc</taxon>
    </lineage>
</organism>
<dbReference type="Proteomes" id="UP000326678">
    <property type="component" value="Chromosome Gxm1"/>
</dbReference>